<organism evidence="2">
    <name type="scientific">uncultured Chloroflexia bacterium</name>
    <dbReference type="NCBI Taxonomy" id="1672391"/>
    <lineage>
        <taxon>Bacteria</taxon>
        <taxon>Bacillati</taxon>
        <taxon>Chloroflexota</taxon>
        <taxon>Chloroflexia</taxon>
        <taxon>environmental samples</taxon>
    </lineage>
</organism>
<dbReference type="Pfam" id="PF13470">
    <property type="entry name" value="PIN_3"/>
    <property type="match status" value="1"/>
</dbReference>
<proteinExistence type="predicted"/>
<evidence type="ECO:0000313" key="2">
    <source>
        <dbReference type="EMBL" id="CAA9280973.1"/>
    </source>
</evidence>
<accession>A0A6J4JKM7</accession>
<name>A0A6J4JKM7_9CHLR</name>
<sequence>MNVLIDTNIILDVILQREPWLAEAAEVWASCETGLLHGYLQASVMTDIFYIVRRAISIPGAFDAIDVCLRVFTILPIDRRILEQARQLPGTDFEDNVQIACALAANLEAIVTRDPAGYANAPIQAMTPRDVLANM</sequence>
<dbReference type="EMBL" id="CADCTR010001090">
    <property type="protein sequence ID" value="CAA9280973.1"/>
    <property type="molecule type" value="Genomic_DNA"/>
</dbReference>
<dbReference type="AlphaFoldDB" id="A0A6J4JKM7"/>
<dbReference type="SUPFAM" id="SSF88723">
    <property type="entry name" value="PIN domain-like"/>
    <property type="match status" value="1"/>
</dbReference>
<evidence type="ECO:0000259" key="1">
    <source>
        <dbReference type="Pfam" id="PF13470"/>
    </source>
</evidence>
<protein>
    <recommendedName>
        <fullName evidence="1">PIN domain-containing protein</fullName>
    </recommendedName>
</protein>
<reference evidence="2" key="1">
    <citation type="submission" date="2020-02" db="EMBL/GenBank/DDBJ databases">
        <authorList>
            <person name="Meier V. D."/>
        </authorList>
    </citation>
    <scope>NUCLEOTIDE SEQUENCE</scope>
    <source>
        <strain evidence="2">AVDCRST_MAG93</strain>
    </source>
</reference>
<feature type="domain" description="PIN" evidence="1">
    <location>
        <begin position="3"/>
        <end position="114"/>
    </location>
</feature>
<gene>
    <name evidence="2" type="ORF">AVDCRST_MAG93-3192</name>
</gene>
<dbReference type="InterPro" id="IPR029060">
    <property type="entry name" value="PIN-like_dom_sf"/>
</dbReference>
<dbReference type="Gene3D" id="3.40.50.1010">
    <property type="entry name" value="5'-nuclease"/>
    <property type="match status" value="1"/>
</dbReference>
<dbReference type="InterPro" id="IPR002716">
    <property type="entry name" value="PIN_dom"/>
</dbReference>